<dbReference type="EMBL" id="JACFYJ010000043">
    <property type="protein sequence ID" value="MEI6000048.1"/>
    <property type="molecule type" value="Genomic_DNA"/>
</dbReference>
<dbReference type="RefSeq" id="WP_336600025.1">
    <property type="nucleotide sequence ID" value="NZ_JACFYJ010000043.1"/>
</dbReference>
<reference evidence="1 2" key="1">
    <citation type="journal article" date="2022" name="Arch. Microbiol.">
        <title>Paraburkholderia bengalensis sp. nov. isolated from roots of Oryza sativa, IR64.</title>
        <authorList>
            <person name="Nag P."/>
            <person name="Mondal N."/>
            <person name="Sarkar J."/>
            <person name="Das S."/>
        </authorList>
    </citation>
    <scope>NUCLEOTIDE SEQUENCE [LARGE SCALE GENOMIC DNA]</scope>
    <source>
        <strain evidence="1 2">IR64_4_BI</strain>
    </source>
</reference>
<organism evidence="1 2">
    <name type="scientific">Paraburkholderia bengalensis</name>
    <dbReference type="NCBI Taxonomy" id="2747562"/>
    <lineage>
        <taxon>Bacteria</taxon>
        <taxon>Pseudomonadati</taxon>
        <taxon>Pseudomonadota</taxon>
        <taxon>Betaproteobacteria</taxon>
        <taxon>Burkholderiales</taxon>
        <taxon>Burkholderiaceae</taxon>
        <taxon>Paraburkholderia</taxon>
    </lineage>
</organism>
<protein>
    <submittedName>
        <fullName evidence="1">Uncharacterized protein</fullName>
    </submittedName>
</protein>
<proteinExistence type="predicted"/>
<comment type="caution">
    <text evidence="1">The sequence shown here is derived from an EMBL/GenBank/DDBJ whole genome shotgun (WGS) entry which is preliminary data.</text>
</comment>
<evidence type="ECO:0000313" key="2">
    <source>
        <dbReference type="Proteomes" id="UP001386437"/>
    </source>
</evidence>
<sequence>MKDDDLQIGNLKSTFALFACLASIAGKLLQIARQCLDTRDCVNAFAPLSGVGTTGIKEAQHPLLFAALNNADFSVAFPASRALPVSRGCSGENA</sequence>
<name>A0ABU8IWM3_9BURK</name>
<gene>
    <name evidence="1" type="ORF">H3V53_23420</name>
</gene>
<accession>A0ABU8IWM3</accession>
<dbReference type="Proteomes" id="UP001386437">
    <property type="component" value="Unassembled WGS sequence"/>
</dbReference>
<keyword evidence="2" id="KW-1185">Reference proteome</keyword>
<evidence type="ECO:0000313" key="1">
    <source>
        <dbReference type="EMBL" id="MEI6000048.1"/>
    </source>
</evidence>